<feature type="domain" description="Ketoreductase" evidence="3">
    <location>
        <begin position="10"/>
        <end position="195"/>
    </location>
</feature>
<dbReference type="RefSeq" id="WP_012383298.1">
    <property type="nucleotide sequence ID" value="NC_010581.1"/>
</dbReference>
<evidence type="ECO:0000256" key="2">
    <source>
        <dbReference type="ARBA" id="ARBA00023002"/>
    </source>
</evidence>
<dbReference type="InterPro" id="IPR020904">
    <property type="entry name" value="Sc_DH/Rdtase_CS"/>
</dbReference>
<dbReference type="KEGG" id="bid:Bind_0286"/>
<dbReference type="AlphaFoldDB" id="B2ID83"/>
<dbReference type="PANTHER" id="PTHR44196:SF1">
    <property type="entry name" value="DEHYDROGENASE_REDUCTASE SDR FAMILY MEMBER 7B"/>
    <property type="match status" value="1"/>
</dbReference>
<dbReference type="GO" id="GO:0016020">
    <property type="term" value="C:membrane"/>
    <property type="evidence" value="ECO:0007669"/>
    <property type="project" value="TreeGrafter"/>
</dbReference>
<dbReference type="PROSITE" id="PS00061">
    <property type="entry name" value="ADH_SHORT"/>
    <property type="match status" value="1"/>
</dbReference>
<dbReference type="OrthoDB" id="335726at2"/>
<protein>
    <submittedName>
        <fullName evidence="4">Short-chain dehydrogenase/reductase SDR</fullName>
    </submittedName>
</protein>
<sequence length="267" mass="28333">MPLNSRRPPQTVLITGASSGIGRALALAYAAPGSRLILIGRNAERLAATAQKAMDQGAEVIIGAIDVRDQAAMAAWISERDKTHPIDLAIANAGITTGLSPGELTEDPQAVRAILATNLLGVLNTIEPLIQPMSARGKGQIACIGSIAGLHGLPYAPAYCMTKSAVHAYMESIRGRLEARGLVVSLIIPGFVKTPLNDSIDALKPLEISDSKAAALIRRGLERGKAIIAFPLPLYWLARFGRLLPPRLYDRIMAGVAAQVPQTQERV</sequence>
<dbReference type="Pfam" id="PF00106">
    <property type="entry name" value="adh_short"/>
    <property type="match status" value="1"/>
</dbReference>
<name>B2ID83_BEII9</name>
<reference evidence="5" key="1">
    <citation type="submission" date="2008-03" db="EMBL/GenBank/DDBJ databases">
        <title>Complete sequence of chromosome of Beijerinckia indica subsp. indica ATCC 9039.</title>
        <authorList>
            <consortium name="US DOE Joint Genome Institute"/>
            <person name="Copeland A."/>
            <person name="Lucas S."/>
            <person name="Lapidus A."/>
            <person name="Glavina del Rio T."/>
            <person name="Dalin E."/>
            <person name="Tice H."/>
            <person name="Bruce D."/>
            <person name="Goodwin L."/>
            <person name="Pitluck S."/>
            <person name="LaButti K."/>
            <person name="Schmutz J."/>
            <person name="Larimer F."/>
            <person name="Land M."/>
            <person name="Hauser L."/>
            <person name="Kyrpides N."/>
            <person name="Mikhailova N."/>
            <person name="Dunfield P.F."/>
            <person name="Dedysh S.N."/>
            <person name="Liesack W."/>
            <person name="Saw J.H."/>
            <person name="Alam M."/>
            <person name="Chen Y."/>
            <person name="Murrell J.C."/>
            <person name="Richardson P."/>
        </authorList>
    </citation>
    <scope>NUCLEOTIDE SEQUENCE [LARGE SCALE GENOMIC DNA]</scope>
    <source>
        <strain evidence="5">ATCC 9039 / DSM 1715 / NCIMB 8712</strain>
    </source>
</reference>
<proteinExistence type="inferred from homology"/>
<dbReference type="GO" id="GO:0016491">
    <property type="term" value="F:oxidoreductase activity"/>
    <property type="evidence" value="ECO:0007669"/>
    <property type="project" value="UniProtKB-KW"/>
</dbReference>
<dbReference type="eggNOG" id="COG4221">
    <property type="taxonomic scope" value="Bacteria"/>
</dbReference>
<dbReference type="HOGENOM" id="CLU_010194_2_1_5"/>
<dbReference type="SUPFAM" id="SSF51735">
    <property type="entry name" value="NAD(P)-binding Rossmann-fold domains"/>
    <property type="match status" value="1"/>
</dbReference>
<evidence type="ECO:0000256" key="1">
    <source>
        <dbReference type="ARBA" id="ARBA00006484"/>
    </source>
</evidence>
<dbReference type="STRING" id="395963.Bind_0286"/>
<accession>B2ID83</accession>
<evidence type="ECO:0000313" key="5">
    <source>
        <dbReference type="Proteomes" id="UP000001695"/>
    </source>
</evidence>
<dbReference type="PRINTS" id="PR00081">
    <property type="entry name" value="GDHRDH"/>
</dbReference>
<evidence type="ECO:0000313" key="4">
    <source>
        <dbReference type="EMBL" id="ACB93940.1"/>
    </source>
</evidence>
<dbReference type="Gene3D" id="3.40.50.720">
    <property type="entry name" value="NAD(P)-binding Rossmann-like Domain"/>
    <property type="match status" value="1"/>
</dbReference>
<dbReference type="PANTHER" id="PTHR44196">
    <property type="entry name" value="DEHYDROGENASE/REDUCTASE SDR FAMILY MEMBER 7B"/>
    <property type="match status" value="1"/>
</dbReference>
<evidence type="ECO:0000259" key="3">
    <source>
        <dbReference type="SMART" id="SM00822"/>
    </source>
</evidence>
<dbReference type="EMBL" id="CP001016">
    <property type="protein sequence ID" value="ACB93940.1"/>
    <property type="molecule type" value="Genomic_DNA"/>
</dbReference>
<dbReference type="InterPro" id="IPR057326">
    <property type="entry name" value="KR_dom"/>
</dbReference>
<comment type="similarity">
    <text evidence="1">Belongs to the short-chain dehydrogenases/reductases (SDR) family.</text>
</comment>
<gene>
    <name evidence="4" type="ordered locus">Bind_0286</name>
</gene>
<dbReference type="Proteomes" id="UP000001695">
    <property type="component" value="Chromosome"/>
</dbReference>
<dbReference type="InterPro" id="IPR036291">
    <property type="entry name" value="NAD(P)-bd_dom_sf"/>
</dbReference>
<dbReference type="SMART" id="SM00822">
    <property type="entry name" value="PKS_KR"/>
    <property type="match status" value="1"/>
</dbReference>
<keyword evidence="5" id="KW-1185">Reference proteome</keyword>
<dbReference type="InterPro" id="IPR002347">
    <property type="entry name" value="SDR_fam"/>
</dbReference>
<organism evidence="4 5">
    <name type="scientific">Beijerinckia indica subsp. indica (strain ATCC 9039 / DSM 1715 / NCIMB 8712)</name>
    <dbReference type="NCBI Taxonomy" id="395963"/>
    <lineage>
        <taxon>Bacteria</taxon>
        <taxon>Pseudomonadati</taxon>
        <taxon>Pseudomonadota</taxon>
        <taxon>Alphaproteobacteria</taxon>
        <taxon>Hyphomicrobiales</taxon>
        <taxon>Beijerinckiaceae</taxon>
        <taxon>Beijerinckia</taxon>
    </lineage>
</organism>
<keyword evidence="2" id="KW-0560">Oxidoreductase</keyword>
<reference evidence="4 5" key="2">
    <citation type="journal article" date="2010" name="J. Bacteriol.">
        <title>Complete genome sequence of Beijerinckia indica subsp. indica.</title>
        <authorList>
            <person name="Tamas I."/>
            <person name="Dedysh S.N."/>
            <person name="Liesack W."/>
            <person name="Stott M.B."/>
            <person name="Alam M."/>
            <person name="Murrell J.C."/>
            <person name="Dunfield P.F."/>
        </authorList>
    </citation>
    <scope>NUCLEOTIDE SEQUENCE [LARGE SCALE GENOMIC DNA]</scope>
    <source>
        <strain evidence="5">ATCC 9039 / DSM 1715 / NCIMB 8712</strain>
    </source>
</reference>